<evidence type="ECO:0000313" key="8">
    <source>
        <dbReference type="Proteomes" id="UP000515162"/>
    </source>
</evidence>
<dbReference type="Pfam" id="PF00335">
    <property type="entry name" value="Tetraspanin"/>
    <property type="match status" value="1"/>
</dbReference>
<reference evidence="9" key="1">
    <citation type="submission" date="2025-08" db="UniProtKB">
        <authorList>
            <consortium name="RefSeq"/>
        </authorList>
    </citation>
    <scope>IDENTIFICATION</scope>
    <source>
        <strain evidence="9">Mau12</strain>
        <tissue evidence="9">Whole Body</tissue>
    </source>
</reference>
<dbReference type="InterPro" id="IPR000301">
    <property type="entry name" value="Tetraspanin_animals"/>
</dbReference>
<dbReference type="PIRSF" id="PIRSF002419">
    <property type="entry name" value="Tetraspanin"/>
    <property type="match status" value="1"/>
</dbReference>
<dbReference type="Proteomes" id="UP000515162">
    <property type="component" value="Chromosome 2R"/>
</dbReference>
<dbReference type="InterPro" id="IPR008952">
    <property type="entry name" value="Tetraspanin_EC2_sf"/>
</dbReference>
<evidence type="ECO:0000256" key="2">
    <source>
        <dbReference type="ARBA" id="ARBA00006840"/>
    </source>
</evidence>
<keyword evidence="3 7" id="KW-0812">Transmembrane</keyword>
<keyword evidence="6" id="KW-1015">Disulfide bond</keyword>
<dbReference type="GO" id="GO:0005886">
    <property type="term" value="C:plasma membrane"/>
    <property type="evidence" value="ECO:0007669"/>
    <property type="project" value="TreeGrafter"/>
</dbReference>
<feature type="disulfide bond" evidence="6">
    <location>
        <begin position="139"/>
        <end position="177"/>
    </location>
</feature>
<evidence type="ECO:0000256" key="7">
    <source>
        <dbReference type="RuleBase" id="RU361218"/>
    </source>
</evidence>
<dbReference type="SUPFAM" id="SSF48652">
    <property type="entry name" value="Tetraspanin"/>
    <property type="match status" value="1"/>
</dbReference>
<keyword evidence="4 7" id="KW-1133">Transmembrane helix</keyword>
<protein>
    <recommendedName>
        <fullName evidence="7">Tetraspanin</fullName>
    </recommendedName>
</protein>
<gene>
    <name evidence="9" type="primary">LOC117136338</name>
</gene>
<dbReference type="GeneID" id="117136338"/>
<feature type="transmembrane region" description="Helical" evidence="7">
    <location>
        <begin position="79"/>
        <end position="99"/>
    </location>
</feature>
<evidence type="ECO:0000256" key="6">
    <source>
        <dbReference type="PIRSR" id="PIRSR002419-1"/>
    </source>
</evidence>
<dbReference type="PANTHER" id="PTHR19282:SF551">
    <property type="entry name" value="RE08073P-RELATED"/>
    <property type="match status" value="1"/>
</dbReference>
<accession>A0A6P8JJP4</accession>
<name>A0A6P8JJP4_DROMA</name>
<comment type="subcellular location">
    <subcellularLocation>
        <location evidence="1 7">Membrane</location>
        <topology evidence="1 7">Multi-pass membrane protein</topology>
    </subcellularLocation>
</comment>
<dbReference type="Gene3D" id="1.10.1450.10">
    <property type="entry name" value="Tetraspanin"/>
    <property type="match status" value="1"/>
</dbReference>
<evidence type="ECO:0000256" key="4">
    <source>
        <dbReference type="ARBA" id="ARBA00022989"/>
    </source>
</evidence>
<evidence type="ECO:0000256" key="1">
    <source>
        <dbReference type="ARBA" id="ARBA00004141"/>
    </source>
</evidence>
<dbReference type="CDD" id="cd03127">
    <property type="entry name" value="tetraspanin_LEL"/>
    <property type="match status" value="1"/>
</dbReference>
<dbReference type="PANTHER" id="PTHR19282">
    <property type="entry name" value="TETRASPANIN"/>
    <property type="match status" value="1"/>
</dbReference>
<feature type="disulfide bond" evidence="6">
    <location>
        <begin position="140"/>
        <end position="160"/>
    </location>
</feature>
<proteinExistence type="inferred from homology"/>
<sequence length="229" mass="24849">MGLGATTVKHVLLLLNFVFSVLGLALIAFGIFFLISAAENAVSIGENVAGGLIIALGVVILIIAIFGCLAAIHEAPVRLLIYVGAVVLLILAQLMFLGMSSHGTKDGISGSINEGFDRLWESERNQTGALGYYESWLQCCGVNSSEDYWIIHHGIPSSCCPENKCMDTPSRVFKTGCKVAFVKYLDDKLLVFKIVCWLLVIGEAVGAVFGWLLYSSVKNQSRRNNAVWM</sequence>
<evidence type="ECO:0000256" key="3">
    <source>
        <dbReference type="ARBA" id="ARBA00022692"/>
    </source>
</evidence>
<comment type="similarity">
    <text evidence="2 7">Belongs to the tetraspanin (TM4SF) family.</text>
</comment>
<keyword evidence="5 7" id="KW-0472">Membrane</keyword>
<dbReference type="RefSeq" id="XP_033153089.1">
    <property type="nucleotide sequence ID" value="XM_033297198.1"/>
</dbReference>
<organism evidence="8 9">
    <name type="scientific">Drosophila mauritiana</name>
    <name type="common">Fruit fly</name>
    <dbReference type="NCBI Taxonomy" id="7226"/>
    <lineage>
        <taxon>Eukaryota</taxon>
        <taxon>Metazoa</taxon>
        <taxon>Ecdysozoa</taxon>
        <taxon>Arthropoda</taxon>
        <taxon>Hexapoda</taxon>
        <taxon>Insecta</taxon>
        <taxon>Pterygota</taxon>
        <taxon>Neoptera</taxon>
        <taxon>Endopterygota</taxon>
        <taxon>Diptera</taxon>
        <taxon>Brachycera</taxon>
        <taxon>Muscomorpha</taxon>
        <taxon>Ephydroidea</taxon>
        <taxon>Drosophilidae</taxon>
        <taxon>Drosophila</taxon>
        <taxon>Sophophora</taxon>
    </lineage>
</organism>
<feature type="transmembrane region" description="Helical" evidence="7">
    <location>
        <begin position="48"/>
        <end position="72"/>
    </location>
</feature>
<evidence type="ECO:0000256" key="5">
    <source>
        <dbReference type="ARBA" id="ARBA00023136"/>
    </source>
</evidence>
<feature type="transmembrane region" description="Helical" evidence="7">
    <location>
        <begin position="190"/>
        <end position="214"/>
    </location>
</feature>
<dbReference type="InterPro" id="IPR018499">
    <property type="entry name" value="Tetraspanin/Peripherin"/>
</dbReference>
<dbReference type="PRINTS" id="PR00259">
    <property type="entry name" value="TMFOUR"/>
</dbReference>
<feature type="transmembrane region" description="Helical" evidence="7">
    <location>
        <begin position="12"/>
        <end position="36"/>
    </location>
</feature>
<keyword evidence="8" id="KW-1185">Reference proteome</keyword>
<dbReference type="AlphaFoldDB" id="A0A6P8JJP4"/>
<evidence type="ECO:0000313" key="9">
    <source>
        <dbReference type="RefSeq" id="XP_033153089.1"/>
    </source>
</evidence>